<dbReference type="AlphaFoldDB" id="A0A1R3GCC4"/>
<evidence type="ECO:0000313" key="2">
    <source>
        <dbReference type="Proteomes" id="UP000188268"/>
    </source>
</evidence>
<organism evidence="1 2">
    <name type="scientific">Corchorus capsularis</name>
    <name type="common">Jute</name>
    <dbReference type="NCBI Taxonomy" id="210143"/>
    <lineage>
        <taxon>Eukaryota</taxon>
        <taxon>Viridiplantae</taxon>
        <taxon>Streptophyta</taxon>
        <taxon>Embryophyta</taxon>
        <taxon>Tracheophyta</taxon>
        <taxon>Spermatophyta</taxon>
        <taxon>Magnoliopsida</taxon>
        <taxon>eudicotyledons</taxon>
        <taxon>Gunneridae</taxon>
        <taxon>Pentapetalae</taxon>
        <taxon>rosids</taxon>
        <taxon>malvids</taxon>
        <taxon>Malvales</taxon>
        <taxon>Malvaceae</taxon>
        <taxon>Grewioideae</taxon>
        <taxon>Apeibeae</taxon>
        <taxon>Corchorus</taxon>
    </lineage>
</organism>
<dbReference type="Gramene" id="OMO55717">
    <property type="protein sequence ID" value="OMO55717"/>
    <property type="gene ID" value="CCACVL1_27070"/>
</dbReference>
<comment type="caution">
    <text evidence="1">The sequence shown here is derived from an EMBL/GenBank/DDBJ whole genome shotgun (WGS) entry which is preliminary data.</text>
</comment>
<dbReference type="EMBL" id="AWWV01014578">
    <property type="protein sequence ID" value="OMO55717.1"/>
    <property type="molecule type" value="Genomic_DNA"/>
</dbReference>
<sequence>MELHLANSFIKGPLSFRKGIEGVSRDDDDCQGVGFRRTYCYIGMLISPTLRDSNDETVYSLQHPSTNIEMVALVWAVLKPVFLALLGDPFDTKPLEKIVFDVLPASDGNGEDRVSLAAEVKVRNPLRHAFKVTCTKSSAKVKNWVAAINDAGLRPPEGWCHPHCFGSFAPPRGLTEDGSQAQWFVDVKAAFDAIAS</sequence>
<protein>
    <submittedName>
        <fullName evidence="1">Phospholipase D family</fullName>
    </submittedName>
</protein>
<dbReference type="OrthoDB" id="14911at2759"/>
<dbReference type="Proteomes" id="UP000188268">
    <property type="component" value="Unassembled WGS sequence"/>
</dbReference>
<gene>
    <name evidence="1" type="ORF">CCACVL1_27070</name>
</gene>
<reference evidence="1 2" key="1">
    <citation type="submission" date="2013-09" db="EMBL/GenBank/DDBJ databases">
        <title>Corchorus capsularis genome sequencing.</title>
        <authorList>
            <person name="Alam M."/>
            <person name="Haque M.S."/>
            <person name="Islam M.S."/>
            <person name="Emdad E.M."/>
            <person name="Islam M.M."/>
            <person name="Ahmed B."/>
            <person name="Halim A."/>
            <person name="Hossen Q.M.M."/>
            <person name="Hossain M.Z."/>
            <person name="Ahmed R."/>
            <person name="Khan M.M."/>
            <person name="Islam R."/>
            <person name="Rashid M.M."/>
            <person name="Khan S.A."/>
            <person name="Rahman M.S."/>
            <person name="Alam M."/>
        </authorList>
    </citation>
    <scope>NUCLEOTIDE SEQUENCE [LARGE SCALE GENOMIC DNA]</scope>
    <source>
        <strain evidence="2">cv. CVL-1</strain>
        <tissue evidence="1">Whole seedling</tissue>
    </source>
</reference>
<dbReference type="STRING" id="210143.A0A1R3GCC4"/>
<name>A0A1R3GCC4_COCAP</name>
<proteinExistence type="predicted"/>
<accession>A0A1R3GCC4</accession>
<evidence type="ECO:0000313" key="1">
    <source>
        <dbReference type="EMBL" id="OMO55717.1"/>
    </source>
</evidence>
<keyword evidence="2" id="KW-1185">Reference proteome</keyword>